<keyword evidence="2" id="KW-0732">Signal</keyword>
<feature type="signal peptide" evidence="2">
    <location>
        <begin position="1"/>
        <end position="29"/>
    </location>
</feature>
<dbReference type="STRING" id="442562.Rumeso_03523"/>
<name>A0A017HK54_9RHOB</name>
<feature type="compositionally biased region" description="Basic residues" evidence="1">
    <location>
        <begin position="204"/>
        <end position="227"/>
    </location>
</feature>
<evidence type="ECO:0000313" key="4">
    <source>
        <dbReference type="Proteomes" id="UP000019666"/>
    </source>
</evidence>
<comment type="caution">
    <text evidence="3">The sequence shown here is derived from an EMBL/GenBank/DDBJ whole genome shotgun (WGS) entry which is preliminary data.</text>
</comment>
<dbReference type="EMBL" id="AOSK01000099">
    <property type="protein sequence ID" value="EYD74882.1"/>
    <property type="molecule type" value="Genomic_DNA"/>
</dbReference>
<protein>
    <submittedName>
        <fullName evidence="3">Bmp family protein</fullName>
    </submittedName>
</protein>
<feature type="compositionally biased region" description="Basic and acidic residues" evidence="1">
    <location>
        <begin position="161"/>
        <end position="189"/>
    </location>
</feature>
<evidence type="ECO:0000256" key="1">
    <source>
        <dbReference type="SAM" id="MobiDB-lite"/>
    </source>
</evidence>
<dbReference type="HOGENOM" id="CLU_038813_1_1_5"/>
<dbReference type="AlphaFoldDB" id="A0A017HK54"/>
<keyword evidence="4" id="KW-1185">Reference proteome</keyword>
<sequence>MKLHASRRHLLLGAGALLALPVTFRRAQAQDAPIKVAGVHASPVENAWNSRVHLALQQAAEQGLITYEFSEGIAATDYPRAMREYAEAGAQLVLGESYAVENEAREVAADYPRAAFLMGSSGEPAGDNFGVVRHLQPRGRLPRRDAGREDVPDGQVRLGRRLPDSRGEPPHQRLPPRREGGEPRRDLHERLHRRLVRPRQGQGGRHRPDRRRVRHPLRRADRHRRRRAGEGQAIGSLTDYSDRYPDTVFASAVWNFGPTVEAVVADIKAGNPVGKSYTEYSFMRHGGNELVYNADMVPADAIPPMEAKRDEITSGAFEVPIDPAEPS</sequence>
<feature type="region of interest" description="Disordered" evidence="1">
    <location>
        <begin position="122"/>
        <end position="237"/>
    </location>
</feature>
<dbReference type="Gene3D" id="3.40.50.2300">
    <property type="match status" value="1"/>
</dbReference>
<proteinExistence type="predicted"/>
<gene>
    <name evidence="3" type="ORF">Rumeso_03523</name>
</gene>
<organism evidence="3 4">
    <name type="scientific">Rubellimicrobium mesophilum DSM 19309</name>
    <dbReference type="NCBI Taxonomy" id="442562"/>
    <lineage>
        <taxon>Bacteria</taxon>
        <taxon>Pseudomonadati</taxon>
        <taxon>Pseudomonadota</taxon>
        <taxon>Alphaproteobacteria</taxon>
        <taxon>Rhodobacterales</taxon>
        <taxon>Roseobacteraceae</taxon>
        <taxon>Rubellimicrobium</taxon>
    </lineage>
</organism>
<evidence type="ECO:0000256" key="2">
    <source>
        <dbReference type="SAM" id="SignalP"/>
    </source>
</evidence>
<dbReference type="Proteomes" id="UP000019666">
    <property type="component" value="Unassembled WGS sequence"/>
</dbReference>
<reference evidence="3 4" key="1">
    <citation type="submission" date="2013-02" db="EMBL/GenBank/DDBJ databases">
        <authorList>
            <person name="Fiebig A."/>
            <person name="Goeker M."/>
            <person name="Klenk H.-P.P."/>
        </authorList>
    </citation>
    <scope>NUCLEOTIDE SEQUENCE [LARGE SCALE GENOMIC DNA]</scope>
    <source>
        <strain evidence="3 4">DSM 19309</strain>
    </source>
</reference>
<feature type="compositionally biased region" description="Basic and acidic residues" evidence="1">
    <location>
        <begin position="142"/>
        <end position="151"/>
    </location>
</feature>
<feature type="chain" id="PRO_5001492731" evidence="2">
    <location>
        <begin position="30"/>
        <end position="327"/>
    </location>
</feature>
<dbReference type="InterPro" id="IPR006311">
    <property type="entry name" value="TAT_signal"/>
</dbReference>
<evidence type="ECO:0000313" key="3">
    <source>
        <dbReference type="EMBL" id="EYD74882.1"/>
    </source>
</evidence>
<accession>A0A017HK54</accession>
<dbReference type="PROSITE" id="PS51318">
    <property type="entry name" value="TAT"/>
    <property type="match status" value="1"/>
</dbReference>